<feature type="region of interest" description="Disordered" evidence="7">
    <location>
        <begin position="1"/>
        <end position="28"/>
    </location>
</feature>
<evidence type="ECO:0000256" key="2">
    <source>
        <dbReference type="ARBA" id="ARBA00010276"/>
    </source>
</evidence>
<dbReference type="GO" id="GO:0035673">
    <property type="term" value="F:oligopeptide transmembrane transporter activity"/>
    <property type="evidence" value="ECO:0007669"/>
    <property type="project" value="InterPro"/>
</dbReference>
<evidence type="ECO:0000313" key="9">
    <source>
        <dbReference type="EMBL" id="PKA52147.1"/>
    </source>
</evidence>
<dbReference type="Proteomes" id="UP000236161">
    <property type="component" value="Unassembled WGS sequence"/>
</dbReference>
<feature type="transmembrane region" description="Helical" evidence="8">
    <location>
        <begin position="50"/>
        <end position="72"/>
    </location>
</feature>
<comment type="subcellular location">
    <subcellularLocation>
        <location evidence="1">Membrane</location>
        <topology evidence="1">Multi-pass membrane protein</topology>
    </subcellularLocation>
</comment>
<keyword evidence="3" id="KW-0813">Transport</keyword>
<keyword evidence="5 8" id="KW-1133">Transmembrane helix</keyword>
<evidence type="ECO:0000256" key="1">
    <source>
        <dbReference type="ARBA" id="ARBA00004141"/>
    </source>
</evidence>
<evidence type="ECO:0000256" key="8">
    <source>
        <dbReference type="SAM" id="Phobius"/>
    </source>
</evidence>
<evidence type="ECO:0000256" key="3">
    <source>
        <dbReference type="ARBA" id="ARBA00022448"/>
    </source>
</evidence>
<dbReference type="OrthoDB" id="649210at2759"/>
<gene>
    <name evidence="9" type="primary">YSL12</name>
    <name evidence="9" type="ORF">AXF42_Ash014084</name>
</gene>
<keyword evidence="6 8" id="KW-0472">Membrane</keyword>
<name>A0A2I0A9D2_9ASPA</name>
<organism evidence="9 10">
    <name type="scientific">Apostasia shenzhenica</name>
    <dbReference type="NCBI Taxonomy" id="1088818"/>
    <lineage>
        <taxon>Eukaryota</taxon>
        <taxon>Viridiplantae</taxon>
        <taxon>Streptophyta</taxon>
        <taxon>Embryophyta</taxon>
        <taxon>Tracheophyta</taxon>
        <taxon>Spermatophyta</taxon>
        <taxon>Magnoliopsida</taxon>
        <taxon>Liliopsida</taxon>
        <taxon>Asparagales</taxon>
        <taxon>Orchidaceae</taxon>
        <taxon>Apostasioideae</taxon>
        <taxon>Apostasia</taxon>
    </lineage>
</organism>
<evidence type="ECO:0000256" key="5">
    <source>
        <dbReference type="ARBA" id="ARBA00022989"/>
    </source>
</evidence>
<evidence type="ECO:0000313" key="10">
    <source>
        <dbReference type="Proteomes" id="UP000236161"/>
    </source>
</evidence>
<keyword evidence="4 8" id="KW-0812">Transmembrane</keyword>
<keyword evidence="10" id="KW-1185">Reference proteome</keyword>
<dbReference type="EMBL" id="KZ452009">
    <property type="protein sequence ID" value="PKA52147.1"/>
    <property type="molecule type" value="Genomic_DNA"/>
</dbReference>
<evidence type="ECO:0000256" key="6">
    <source>
        <dbReference type="ARBA" id="ARBA00023136"/>
    </source>
</evidence>
<dbReference type="InterPro" id="IPR045035">
    <property type="entry name" value="YSL-like"/>
</dbReference>
<protein>
    <submittedName>
        <fullName evidence="9">Putative metal-nicotianamine transporter YSL12</fullName>
    </submittedName>
</protein>
<dbReference type="Pfam" id="PF03169">
    <property type="entry name" value="OPT"/>
    <property type="match status" value="1"/>
</dbReference>
<dbReference type="AlphaFoldDB" id="A0A2I0A9D2"/>
<sequence>MAQFPPVGQERGKRGRRSGCAEAEADGDQETMSIEKAFEGNRIPPSREQLTFRAMAVSFFLSDIFSIIVMTLNMTTGIIPSLNVSAGLLGFFFLKSWMEILEKSGLLRQPFTRQENTVIQTCDVAAYGIAFSVLALAQVKPPICMSFLSRKNNDKVDAFAQLKKSKRPSPRSSRRLITISTAGGRWQDKWDCDYIVTLQELQLADLAEEGEKHSEVFVSLSIQKVFLFLTYNMQDSLHFHIHHHHLLLLSSTLALGFLWTGGSSRPSRGNAVAAVCHTARR</sequence>
<reference evidence="9 10" key="1">
    <citation type="journal article" date="2017" name="Nature">
        <title>The Apostasia genome and the evolution of orchids.</title>
        <authorList>
            <person name="Zhang G.Q."/>
            <person name="Liu K.W."/>
            <person name="Li Z."/>
            <person name="Lohaus R."/>
            <person name="Hsiao Y.Y."/>
            <person name="Niu S.C."/>
            <person name="Wang J.Y."/>
            <person name="Lin Y.C."/>
            <person name="Xu Q."/>
            <person name="Chen L.J."/>
            <person name="Yoshida K."/>
            <person name="Fujiwara S."/>
            <person name="Wang Z.W."/>
            <person name="Zhang Y.Q."/>
            <person name="Mitsuda N."/>
            <person name="Wang M."/>
            <person name="Liu G.H."/>
            <person name="Pecoraro L."/>
            <person name="Huang H.X."/>
            <person name="Xiao X.J."/>
            <person name="Lin M."/>
            <person name="Wu X.Y."/>
            <person name="Wu W.L."/>
            <person name="Chen Y.Y."/>
            <person name="Chang S.B."/>
            <person name="Sakamoto S."/>
            <person name="Ohme-Takagi M."/>
            <person name="Yagi M."/>
            <person name="Zeng S.J."/>
            <person name="Shen C.Y."/>
            <person name="Yeh C.M."/>
            <person name="Luo Y.B."/>
            <person name="Tsai W.C."/>
            <person name="Van de Peer Y."/>
            <person name="Liu Z.J."/>
        </authorList>
    </citation>
    <scope>NUCLEOTIDE SEQUENCE [LARGE SCALE GENOMIC DNA]</scope>
    <source>
        <strain evidence="10">cv. Shenzhen</strain>
        <tissue evidence="9">Stem</tissue>
    </source>
</reference>
<dbReference type="PANTHER" id="PTHR31645">
    <property type="entry name" value="OLIGOPEPTIDE TRANSPORTER YGL114W-RELATED"/>
    <property type="match status" value="1"/>
</dbReference>
<dbReference type="GO" id="GO:0016020">
    <property type="term" value="C:membrane"/>
    <property type="evidence" value="ECO:0007669"/>
    <property type="project" value="UniProtKB-SubCell"/>
</dbReference>
<accession>A0A2I0A9D2</accession>
<dbReference type="STRING" id="1088818.A0A2I0A9D2"/>
<proteinExistence type="inferred from homology"/>
<evidence type="ECO:0000256" key="4">
    <source>
        <dbReference type="ARBA" id="ARBA00022692"/>
    </source>
</evidence>
<comment type="similarity">
    <text evidence="2">Belongs to the YSL (TC 2.A.67.2) family.</text>
</comment>
<dbReference type="PANTHER" id="PTHR31645:SF76">
    <property type="entry name" value="METAL-NICOTIANAMINE TRANSPORTER YSL8-RELATED"/>
    <property type="match status" value="1"/>
</dbReference>
<dbReference type="InterPro" id="IPR004813">
    <property type="entry name" value="OPT"/>
</dbReference>
<evidence type="ECO:0000256" key="7">
    <source>
        <dbReference type="SAM" id="MobiDB-lite"/>
    </source>
</evidence>